<evidence type="ECO:0000313" key="2">
    <source>
        <dbReference type="Proteomes" id="UP000502433"/>
    </source>
</evidence>
<dbReference type="KEGG" id="dfs:HGD76_08795"/>
<evidence type="ECO:0000313" key="1">
    <source>
        <dbReference type="EMBL" id="QJB44272.1"/>
    </source>
</evidence>
<accession>A0A6H2BXG7</accession>
<dbReference type="Gene3D" id="1.10.1220.10">
    <property type="entry name" value="Met repressor-like"/>
    <property type="match status" value="1"/>
</dbReference>
<reference evidence="1 2" key="2">
    <citation type="submission" date="2020-04" db="EMBL/GenBank/DDBJ databases">
        <authorList>
            <person name="Fomenkov A."/>
            <person name="Anton B.P."/>
            <person name="Roberts R.J."/>
        </authorList>
    </citation>
    <scope>NUCLEOTIDE SEQUENCE [LARGE SCALE GENOMIC DNA]</scope>
    <source>
        <strain evidence="1 2">CCAP 1403/13f</strain>
    </source>
</reference>
<dbReference type="AlphaFoldDB" id="A0A6H2BXG7"/>
<dbReference type="GO" id="GO:0006355">
    <property type="term" value="P:regulation of DNA-templated transcription"/>
    <property type="evidence" value="ECO:0007669"/>
    <property type="project" value="InterPro"/>
</dbReference>
<name>A0A6H2BXG7_DOLFA</name>
<protein>
    <submittedName>
        <fullName evidence="1">Copy number control protein</fullName>
    </submittedName>
</protein>
<reference evidence="1 2" key="1">
    <citation type="submission" date="2020-04" db="EMBL/GenBank/DDBJ databases">
        <title>Genome-Wide Identification of 5-Methylcytosine Sites in Bacterial Genomes By High-Throughput Sequencing of MspJI Restriction Fragments.</title>
        <authorList>
            <person name="Wu V."/>
        </authorList>
    </citation>
    <scope>NUCLEOTIDE SEQUENCE [LARGE SCALE GENOMIC DNA]</scope>
    <source>
        <strain evidence="1 2">CCAP 1403/13f</strain>
    </source>
</reference>
<proteinExistence type="predicted"/>
<gene>
    <name evidence="1" type="ORF">HGD76_08795</name>
</gene>
<dbReference type="InterPro" id="IPR010985">
    <property type="entry name" value="Ribbon_hlx_hlx"/>
</dbReference>
<dbReference type="Proteomes" id="UP000502433">
    <property type="component" value="Chromosome"/>
</dbReference>
<dbReference type="RefSeq" id="WP_168695559.1">
    <property type="nucleotide sequence ID" value="NZ_CP051206.1"/>
</dbReference>
<dbReference type="EMBL" id="CP051206">
    <property type="protein sequence ID" value="QJB44272.1"/>
    <property type="molecule type" value="Genomic_DNA"/>
</dbReference>
<dbReference type="InterPro" id="IPR013321">
    <property type="entry name" value="Arc_rbn_hlx_hlx"/>
</dbReference>
<organism evidence="1 2">
    <name type="scientific">Dolichospermum flos-aquae CCAP 1403/13F</name>
    <dbReference type="NCBI Taxonomy" id="315271"/>
    <lineage>
        <taxon>Bacteria</taxon>
        <taxon>Bacillati</taxon>
        <taxon>Cyanobacteriota</taxon>
        <taxon>Cyanophyceae</taxon>
        <taxon>Nostocales</taxon>
        <taxon>Aphanizomenonaceae</taxon>
        <taxon>Dolichospermum</taxon>
    </lineage>
</organism>
<dbReference type="SUPFAM" id="SSF47598">
    <property type="entry name" value="Ribbon-helix-helix"/>
    <property type="match status" value="1"/>
</dbReference>
<sequence length="57" mass="6710">MDKNNEKVNKTDMVQVRVSLPEDYRRLFKAYCTEQNTDMSKRITELVETELKTAGKI</sequence>